<dbReference type="AlphaFoldDB" id="A0AAE1E5N1"/>
<organism evidence="2 3">
    <name type="scientific">Elysia crispata</name>
    <name type="common">lettuce slug</name>
    <dbReference type="NCBI Taxonomy" id="231223"/>
    <lineage>
        <taxon>Eukaryota</taxon>
        <taxon>Metazoa</taxon>
        <taxon>Spiralia</taxon>
        <taxon>Lophotrochozoa</taxon>
        <taxon>Mollusca</taxon>
        <taxon>Gastropoda</taxon>
        <taxon>Heterobranchia</taxon>
        <taxon>Euthyneura</taxon>
        <taxon>Panpulmonata</taxon>
        <taxon>Sacoglossa</taxon>
        <taxon>Placobranchoidea</taxon>
        <taxon>Plakobranchidae</taxon>
        <taxon>Elysia</taxon>
    </lineage>
</organism>
<proteinExistence type="predicted"/>
<dbReference type="EMBL" id="JAWDGP010001071">
    <property type="protein sequence ID" value="KAK3795314.1"/>
    <property type="molecule type" value="Genomic_DNA"/>
</dbReference>
<reference evidence="2" key="1">
    <citation type="journal article" date="2023" name="G3 (Bethesda)">
        <title>A reference genome for the long-term kleptoplast-retaining sea slug Elysia crispata morphotype clarki.</title>
        <authorList>
            <person name="Eastman K.E."/>
            <person name="Pendleton A.L."/>
            <person name="Shaikh M.A."/>
            <person name="Suttiyut T."/>
            <person name="Ogas R."/>
            <person name="Tomko P."/>
            <person name="Gavelis G."/>
            <person name="Widhalm J.R."/>
            <person name="Wisecaver J.H."/>
        </authorList>
    </citation>
    <scope>NUCLEOTIDE SEQUENCE</scope>
    <source>
        <strain evidence="2">ECLA1</strain>
    </source>
</reference>
<evidence type="ECO:0000313" key="2">
    <source>
        <dbReference type="EMBL" id="KAK3795314.1"/>
    </source>
</evidence>
<keyword evidence="3" id="KW-1185">Reference proteome</keyword>
<protein>
    <submittedName>
        <fullName evidence="2">Uncharacterized protein</fullName>
    </submittedName>
</protein>
<evidence type="ECO:0000256" key="1">
    <source>
        <dbReference type="SAM" id="MobiDB-lite"/>
    </source>
</evidence>
<feature type="region of interest" description="Disordered" evidence="1">
    <location>
        <begin position="36"/>
        <end position="81"/>
    </location>
</feature>
<accession>A0AAE1E5N1</accession>
<dbReference type="Proteomes" id="UP001283361">
    <property type="component" value="Unassembled WGS sequence"/>
</dbReference>
<evidence type="ECO:0000313" key="3">
    <source>
        <dbReference type="Proteomes" id="UP001283361"/>
    </source>
</evidence>
<sequence>MTIRKGEPDTNNAEEYILSKISFSYNEYDERISWSNHRQGCPPPMITADPPDDSRGPSDQVEPLQGKEPIPPKKSRVDRGEEIPVCVEAIRPASSR</sequence>
<comment type="caution">
    <text evidence="2">The sequence shown here is derived from an EMBL/GenBank/DDBJ whole genome shotgun (WGS) entry which is preliminary data.</text>
</comment>
<gene>
    <name evidence="2" type="ORF">RRG08_019589</name>
</gene>
<name>A0AAE1E5N1_9GAST</name>